<reference evidence="2" key="2">
    <citation type="submission" date="2021-04" db="EMBL/GenBank/DDBJ databases">
        <authorList>
            <person name="Gilroy R."/>
        </authorList>
    </citation>
    <scope>NUCLEOTIDE SEQUENCE</scope>
    <source>
        <strain evidence="2">G3-2149</strain>
    </source>
</reference>
<evidence type="ECO:0000256" key="1">
    <source>
        <dbReference type="SAM" id="SignalP"/>
    </source>
</evidence>
<dbReference type="Pfam" id="PF13149">
    <property type="entry name" value="Mfa_like_1"/>
    <property type="match status" value="1"/>
</dbReference>
<comment type="caution">
    <text evidence="2">The sequence shown here is derived from an EMBL/GenBank/DDBJ whole genome shotgun (WGS) entry which is preliminary data.</text>
</comment>
<dbReference type="CDD" id="cd13121">
    <property type="entry name" value="BF2867_like_C"/>
    <property type="match status" value="1"/>
</dbReference>
<dbReference type="AlphaFoldDB" id="A0A9E2L5L1"/>
<gene>
    <name evidence="2" type="ORF">H9789_04465</name>
</gene>
<dbReference type="InterPro" id="IPR025049">
    <property type="entry name" value="Mfa-like_1"/>
</dbReference>
<reference evidence="2" key="1">
    <citation type="journal article" date="2021" name="PeerJ">
        <title>Extensive microbial diversity within the chicken gut microbiome revealed by metagenomics and culture.</title>
        <authorList>
            <person name="Gilroy R."/>
            <person name="Ravi A."/>
            <person name="Getino M."/>
            <person name="Pursley I."/>
            <person name="Horton D.L."/>
            <person name="Alikhan N.F."/>
            <person name="Baker D."/>
            <person name="Gharbi K."/>
            <person name="Hall N."/>
            <person name="Watson M."/>
            <person name="Adriaenssens E.M."/>
            <person name="Foster-Nyarko E."/>
            <person name="Jarju S."/>
            <person name="Secka A."/>
            <person name="Antonio M."/>
            <person name="Oren A."/>
            <person name="Chaudhuri R.R."/>
            <person name="La Ragione R."/>
            <person name="Hildebrand F."/>
            <person name="Pallen M.J."/>
        </authorList>
    </citation>
    <scope>NUCLEOTIDE SEQUENCE</scope>
    <source>
        <strain evidence="2">G3-2149</strain>
    </source>
</reference>
<evidence type="ECO:0000313" key="3">
    <source>
        <dbReference type="Proteomes" id="UP000823865"/>
    </source>
</evidence>
<feature type="signal peptide" evidence="1">
    <location>
        <begin position="1"/>
        <end position="19"/>
    </location>
</feature>
<sequence>MNRIYFCIMSLLLSSVIWTSCTTDGDVDFDGGLDAGQSSVSFQAKIGPMSRATDTRFDIGDEISVYAVLAQSGDNKGYLESSGNYADNIRYTYNGTKFTSTEGIVPQSGEKYFYHAVYPYSIIASDFFLFSVKEDQRGVNYTKSDLCTAHTAATSATSVQLNFGHRLSKIIVNLEGSNWPSGDQVLTLQSPKINAFVDLNEMTFEAAPSTGKVICAENGLNSFKVILPPQTISKSNFAVLTIGGRDYPVNLSNDVLLQSGIQKELTLTFDDANNSVVEFGGTIGPWEEEDPRLDDVVPEEIQDKISKHIPIYNGVNPPNIEGTYLVEPFVTVFCEDENGYEPGELIVPSYIRFSNQNTVLNTLDFEEKTSLSEKLGTGAFICGSGANFTAFFNTEGYSEGVYNRTALVISGTKTSLGIEDLYYAFVMVEKGEDPDNNLMQEGYFRVFKDEDGLSVPTSWPSVLAPSRSINPLKTAWSAR</sequence>
<organism evidence="2 3">
    <name type="scientific">Candidatus Paraprevotella stercoravium</name>
    <dbReference type="NCBI Taxonomy" id="2838725"/>
    <lineage>
        <taxon>Bacteria</taxon>
        <taxon>Pseudomonadati</taxon>
        <taxon>Bacteroidota</taxon>
        <taxon>Bacteroidia</taxon>
        <taxon>Bacteroidales</taxon>
        <taxon>Prevotellaceae</taxon>
        <taxon>Paraprevotella</taxon>
    </lineage>
</organism>
<keyword evidence="1" id="KW-0732">Signal</keyword>
<dbReference type="Gene3D" id="2.60.40.2630">
    <property type="match status" value="1"/>
</dbReference>
<dbReference type="PROSITE" id="PS51257">
    <property type="entry name" value="PROKAR_LIPOPROTEIN"/>
    <property type="match status" value="1"/>
</dbReference>
<accession>A0A9E2L5L1</accession>
<dbReference type="EMBL" id="JAHLFU010000086">
    <property type="protein sequence ID" value="MBU3853059.1"/>
    <property type="molecule type" value="Genomic_DNA"/>
</dbReference>
<dbReference type="Proteomes" id="UP000823865">
    <property type="component" value="Unassembled WGS sequence"/>
</dbReference>
<name>A0A9E2L5L1_9BACT</name>
<evidence type="ECO:0000313" key="2">
    <source>
        <dbReference type="EMBL" id="MBU3853059.1"/>
    </source>
</evidence>
<protein>
    <submittedName>
        <fullName evidence="2">Fimbrillin family protein</fullName>
    </submittedName>
</protein>
<feature type="chain" id="PRO_5039111339" evidence="1">
    <location>
        <begin position="20"/>
        <end position="479"/>
    </location>
</feature>
<dbReference type="InterPro" id="IPR042278">
    <property type="entry name" value="Mfa-like_1_N"/>
</dbReference>
<dbReference type="Gene3D" id="2.60.40.2620">
    <property type="entry name" value="Fimbrillin-like"/>
    <property type="match status" value="1"/>
</dbReference>
<dbReference type="CDD" id="cd13120">
    <property type="entry name" value="BF2867_like_N"/>
    <property type="match status" value="1"/>
</dbReference>
<proteinExistence type="predicted"/>